<gene>
    <name evidence="13" type="ordered locus">Nwat_0159</name>
</gene>
<feature type="transmembrane region" description="Helical" evidence="11">
    <location>
        <begin position="620"/>
        <end position="639"/>
    </location>
</feature>
<keyword evidence="8 11" id="KW-0472">Membrane</keyword>
<proteinExistence type="inferred from homology"/>
<evidence type="ECO:0000256" key="2">
    <source>
        <dbReference type="ARBA" id="ARBA00008333"/>
    </source>
</evidence>
<dbReference type="GO" id="GO:0015093">
    <property type="term" value="F:ferrous iron transmembrane transporter activity"/>
    <property type="evidence" value="ECO:0007669"/>
    <property type="project" value="TreeGrafter"/>
</dbReference>
<dbReference type="GO" id="GO:0046872">
    <property type="term" value="F:metal ion binding"/>
    <property type="evidence" value="ECO:0007669"/>
    <property type="project" value="UniProtKB-KW"/>
</dbReference>
<dbReference type="KEGG" id="nwa:Nwat_0159"/>
<evidence type="ECO:0000313" key="13">
    <source>
        <dbReference type="EMBL" id="ADJ27133.1"/>
    </source>
</evidence>
<evidence type="ECO:0000313" key="14">
    <source>
        <dbReference type="Proteomes" id="UP000000393"/>
    </source>
</evidence>
<dbReference type="STRING" id="105559.Nwat_0159"/>
<dbReference type="InterPro" id="IPR004923">
    <property type="entry name" value="FTR1/Fip1/EfeU"/>
</dbReference>
<dbReference type="GO" id="GO:0033573">
    <property type="term" value="C:high-affinity iron permease complex"/>
    <property type="evidence" value="ECO:0007669"/>
    <property type="project" value="InterPro"/>
</dbReference>
<evidence type="ECO:0000256" key="4">
    <source>
        <dbReference type="ARBA" id="ARBA00022692"/>
    </source>
</evidence>
<evidence type="ECO:0000256" key="7">
    <source>
        <dbReference type="ARBA" id="ARBA00023004"/>
    </source>
</evidence>
<dbReference type="Gene3D" id="1.10.760.10">
    <property type="entry name" value="Cytochrome c-like domain"/>
    <property type="match status" value="1"/>
</dbReference>
<organism evidence="13 14">
    <name type="scientific">Nitrosococcus watsoni (strain C-113)</name>
    <dbReference type="NCBI Taxonomy" id="105559"/>
    <lineage>
        <taxon>Bacteria</taxon>
        <taxon>Pseudomonadati</taxon>
        <taxon>Pseudomonadota</taxon>
        <taxon>Gammaproteobacteria</taxon>
        <taxon>Chromatiales</taxon>
        <taxon>Chromatiaceae</taxon>
        <taxon>Nitrosococcus</taxon>
    </lineage>
</organism>
<keyword evidence="7 9" id="KW-0408">Iron</keyword>
<dbReference type="PANTHER" id="PTHR31632">
    <property type="entry name" value="IRON TRANSPORTER FTH1"/>
    <property type="match status" value="1"/>
</dbReference>
<keyword evidence="5 9" id="KW-0479">Metal-binding</keyword>
<keyword evidence="6 11" id="KW-1133">Transmembrane helix</keyword>
<dbReference type="InterPro" id="IPR009056">
    <property type="entry name" value="Cyt_c-like_dom"/>
</dbReference>
<feature type="transmembrane region" description="Helical" evidence="11">
    <location>
        <begin position="397"/>
        <end position="417"/>
    </location>
</feature>
<dbReference type="OrthoDB" id="8215804at2"/>
<evidence type="ECO:0000256" key="5">
    <source>
        <dbReference type="ARBA" id="ARBA00022723"/>
    </source>
</evidence>
<reference evidence="13 14" key="1">
    <citation type="submission" date="2010-06" db="EMBL/GenBank/DDBJ databases">
        <title>Complete sequence of chromosome of Nitrosococcus watsoni C-113.</title>
        <authorList>
            <consortium name="US DOE Joint Genome Institute"/>
            <person name="Lucas S."/>
            <person name="Copeland A."/>
            <person name="Lapidus A."/>
            <person name="Cheng J.-F."/>
            <person name="Bruce D."/>
            <person name="Goodwin L."/>
            <person name="Pitluck S."/>
            <person name="Malfatti S.A."/>
            <person name="Chain P.S.G."/>
            <person name="Land M."/>
            <person name="Hauser L."/>
            <person name="Kyrpides N."/>
            <person name="Ivanova N."/>
            <person name="Cambell M.A."/>
            <person name="Heidelberg J.F."/>
            <person name="Klotz M.G."/>
            <person name="Woyke T."/>
        </authorList>
    </citation>
    <scope>NUCLEOTIDE SEQUENCE [LARGE SCALE GENOMIC DNA]</scope>
    <source>
        <strain evidence="13 14">C-113</strain>
    </source>
</reference>
<protein>
    <submittedName>
        <fullName evidence="13">Iron permease FTR1</fullName>
    </submittedName>
</protein>
<name>D8K8S3_NITWC</name>
<evidence type="ECO:0000256" key="1">
    <source>
        <dbReference type="ARBA" id="ARBA00004141"/>
    </source>
</evidence>
<evidence type="ECO:0000256" key="6">
    <source>
        <dbReference type="ARBA" id="ARBA00022989"/>
    </source>
</evidence>
<keyword evidence="3 9" id="KW-0349">Heme</keyword>
<evidence type="ECO:0000256" key="3">
    <source>
        <dbReference type="ARBA" id="ARBA00022617"/>
    </source>
</evidence>
<feature type="coiled-coil region" evidence="10">
    <location>
        <begin position="359"/>
        <end position="386"/>
    </location>
</feature>
<evidence type="ECO:0000256" key="11">
    <source>
        <dbReference type="SAM" id="Phobius"/>
    </source>
</evidence>
<dbReference type="PROSITE" id="PS51007">
    <property type="entry name" value="CYTC"/>
    <property type="match status" value="1"/>
</dbReference>
<feature type="domain" description="Cytochrome c" evidence="12">
    <location>
        <begin position="137"/>
        <end position="225"/>
    </location>
</feature>
<dbReference type="AlphaFoldDB" id="D8K8S3"/>
<keyword evidence="10" id="KW-0175">Coiled coil</keyword>
<keyword evidence="4 11" id="KW-0812">Transmembrane</keyword>
<dbReference type="InterPro" id="IPR036909">
    <property type="entry name" value="Cyt_c-like_dom_sf"/>
</dbReference>
<keyword evidence="14" id="KW-1185">Reference proteome</keyword>
<dbReference type="GO" id="GO:0020037">
    <property type="term" value="F:heme binding"/>
    <property type="evidence" value="ECO:0007669"/>
    <property type="project" value="InterPro"/>
</dbReference>
<comment type="similarity">
    <text evidence="2">Belongs to the oxidase-dependent Fe transporter (OFeT) (TC 9.A.10.1) family.</text>
</comment>
<dbReference type="SUPFAM" id="SSF46626">
    <property type="entry name" value="Cytochrome c"/>
    <property type="match status" value="1"/>
</dbReference>
<sequence length="661" mass="71794">MGAMIFSLGKWLGGLAFLISLLGYSGVGSAEVVEGRAQTALHMLDYIGVDYPEFVQGGQILNAEEYREQLEFAREVLGIVEQLPVAPQKSGIQEQAHQLLTLIEEKAPGDRVAIVADQLRWDIIRAYQIEIAPQQAPDLSVAEALYQAQCATCHGAEGYGDGPAAEGLEPEPTNFHEQARQEQRSIYSLFSTITLGVPGTAMPSFQRPLSEHERWALAFYVSTFITTAEEQQTGAALWQQGIGKEEFPDLQALASQTPQEVGARYGEEVRQVLAYLRSAPALLDSEKAPLDLSLEGLEKSLNAYREGHHERAQQLAVEAYLEGFELVETSLNTVAPDLRSHIEQEMMAYRVLIRKGAPVEALESQQGKLQGLLNQAREQLEEAELSTTAIALSSLTIILREGLEAVLIVGAILSFLIRSGRRDALIYVHVGWILALALGVATWFAATYLIFISGASRELTEGIAALISAVILLYVGFWLHSKAYAKGWRAFLAKQVRGALNKRTLGALALLSFLAVYREVFETVLFYQALWTQAGSEGRGAVLGGFGAGVGVLLLVSGLVFYYSVRLPIKLFFGATSVILALLAVILAGKGVGALQEAGMIPVDAVAFPSMPALGIYPNWQVLLLQGGVLAVIIAGFAYTHFASRRALSLDNAEERMQEGS</sequence>
<dbReference type="eggNOG" id="COG2010">
    <property type="taxonomic scope" value="Bacteria"/>
</dbReference>
<accession>D8K8S3</accession>
<feature type="transmembrane region" description="Helical" evidence="11">
    <location>
        <begin position="505"/>
        <end position="530"/>
    </location>
</feature>
<dbReference type="Pfam" id="PF03239">
    <property type="entry name" value="FTR1"/>
    <property type="match status" value="1"/>
</dbReference>
<dbReference type="eggNOG" id="COG0672">
    <property type="taxonomic scope" value="Bacteria"/>
</dbReference>
<evidence type="ECO:0000256" key="9">
    <source>
        <dbReference type="PROSITE-ProRule" id="PRU00433"/>
    </source>
</evidence>
<evidence type="ECO:0000256" key="10">
    <source>
        <dbReference type="SAM" id="Coils"/>
    </source>
</evidence>
<feature type="transmembrane region" description="Helical" evidence="11">
    <location>
        <begin position="542"/>
        <end position="564"/>
    </location>
</feature>
<evidence type="ECO:0000259" key="12">
    <source>
        <dbReference type="PROSITE" id="PS51007"/>
    </source>
</evidence>
<dbReference type="Pfam" id="PF00034">
    <property type="entry name" value="Cytochrom_C"/>
    <property type="match status" value="1"/>
</dbReference>
<dbReference type="Proteomes" id="UP000000393">
    <property type="component" value="Chromosome"/>
</dbReference>
<evidence type="ECO:0000256" key="8">
    <source>
        <dbReference type="ARBA" id="ARBA00023136"/>
    </source>
</evidence>
<dbReference type="GO" id="GO:0009055">
    <property type="term" value="F:electron transfer activity"/>
    <property type="evidence" value="ECO:0007669"/>
    <property type="project" value="InterPro"/>
</dbReference>
<dbReference type="HOGENOM" id="CLU_027143_0_0_6"/>
<dbReference type="EMBL" id="CP002086">
    <property type="protein sequence ID" value="ADJ27133.1"/>
    <property type="molecule type" value="Genomic_DNA"/>
</dbReference>
<feature type="transmembrane region" description="Helical" evidence="11">
    <location>
        <begin position="463"/>
        <end position="484"/>
    </location>
</feature>
<feature type="transmembrane region" description="Helical" evidence="11">
    <location>
        <begin position="424"/>
        <end position="451"/>
    </location>
</feature>
<feature type="transmembrane region" description="Helical" evidence="11">
    <location>
        <begin position="571"/>
        <end position="589"/>
    </location>
</feature>
<dbReference type="PANTHER" id="PTHR31632:SF2">
    <property type="entry name" value="PLASMA MEMBRANE IRON PERMEASE"/>
    <property type="match status" value="1"/>
</dbReference>
<comment type="subcellular location">
    <subcellularLocation>
        <location evidence="1">Membrane</location>
        <topology evidence="1">Multi-pass membrane protein</topology>
    </subcellularLocation>
</comment>